<keyword evidence="3" id="KW-1185">Reference proteome</keyword>
<dbReference type="AlphaFoldDB" id="A0A8H6ZDU6"/>
<evidence type="ECO:0000313" key="3">
    <source>
        <dbReference type="Proteomes" id="UP000623467"/>
    </source>
</evidence>
<evidence type="ECO:0000256" key="1">
    <source>
        <dbReference type="SAM" id="MobiDB-lite"/>
    </source>
</evidence>
<comment type="caution">
    <text evidence="2">The sequence shown here is derived from an EMBL/GenBank/DDBJ whole genome shotgun (WGS) entry which is preliminary data.</text>
</comment>
<dbReference type="EMBL" id="JACAZH010000001">
    <property type="protein sequence ID" value="KAF7377208.1"/>
    <property type="molecule type" value="Genomic_DNA"/>
</dbReference>
<feature type="region of interest" description="Disordered" evidence="1">
    <location>
        <begin position="93"/>
        <end position="115"/>
    </location>
</feature>
<name>A0A8H6ZDU6_9AGAR</name>
<feature type="compositionally biased region" description="Basic residues" evidence="1">
    <location>
        <begin position="202"/>
        <end position="211"/>
    </location>
</feature>
<evidence type="ECO:0000313" key="2">
    <source>
        <dbReference type="EMBL" id="KAF7377208.1"/>
    </source>
</evidence>
<gene>
    <name evidence="2" type="ORF">MSAN_00140500</name>
</gene>
<organism evidence="2 3">
    <name type="scientific">Mycena sanguinolenta</name>
    <dbReference type="NCBI Taxonomy" id="230812"/>
    <lineage>
        <taxon>Eukaryota</taxon>
        <taxon>Fungi</taxon>
        <taxon>Dikarya</taxon>
        <taxon>Basidiomycota</taxon>
        <taxon>Agaricomycotina</taxon>
        <taxon>Agaricomycetes</taxon>
        <taxon>Agaricomycetidae</taxon>
        <taxon>Agaricales</taxon>
        <taxon>Marasmiineae</taxon>
        <taxon>Mycenaceae</taxon>
        <taxon>Mycena</taxon>
    </lineage>
</organism>
<feature type="compositionally biased region" description="Polar residues" evidence="1">
    <location>
        <begin position="229"/>
        <end position="241"/>
    </location>
</feature>
<protein>
    <submittedName>
        <fullName evidence="2">Uncharacterized protein</fullName>
    </submittedName>
</protein>
<accession>A0A8H6ZDU6</accession>
<feature type="region of interest" description="Disordered" evidence="1">
    <location>
        <begin position="191"/>
        <end position="241"/>
    </location>
</feature>
<dbReference type="Proteomes" id="UP000623467">
    <property type="component" value="Unassembled WGS sequence"/>
</dbReference>
<sequence length="241" mass="26300">MTPSASRTHGPGAGPTPRLCTAARCNAFYHGWTSRKRDSRSAASLYPRRPFRWRFVLRRLQCNDTRTPAAVHNTATGRRGVLVSDNSRTPLQLHSEASSPATPTQASIDMGPTSNATRHVKSTATPCPLRTRTHPAPVLALAPLVLVLVAFRSFTHTRRCTQPAHRCVCPSEHRHGRAYLSDTARHVYHSSRFSSPSFVPHPSRRPPKRASARAGTPRSDFPPAAKSINPGTGTTTHLNAG</sequence>
<proteinExistence type="predicted"/>
<reference evidence="2" key="1">
    <citation type="submission" date="2020-05" db="EMBL/GenBank/DDBJ databases">
        <title>Mycena genomes resolve the evolution of fungal bioluminescence.</title>
        <authorList>
            <person name="Tsai I.J."/>
        </authorList>
    </citation>
    <scope>NUCLEOTIDE SEQUENCE</scope>
    <source>
        <strain evidence="2">160909Yilan</strain>
    </source>
</reference>